<dbReference type="InterPro" id="IPR029063">
    <property type="entry name" value="SAM-dependent_MTases_sf"/>
</dbReference>
<dbReference type="GO" id="GO:0032259">
    <property type="term" value="P:methylation"/>
    <property type="evidence" value="ECO:0007669"/>
    <property type="project" value="UniProtKB-KW"/>
</dbReference>
<proteinExistence type="predicted"/>
<keyword evidence="3" id="KW-0949">S-adenosyl-L-methionine</keyword>
<keyword evidence="5" id="KW-1185">Reference proteome</keyword>
<accession>A0A387HL58</accession>
<keyword evidence="1 4" id="KW-0489">Methyltransferase</keyword>
<dbReference type="CDD" id="cd02440">
    <property type="entry name" value="AdoMet_MTases"/>
    <property type="match status" value="1"/>
</dbReference>
<evidence type="ECO:0000256" key="1">
    <source>
        <dbReference type="ARBA" id="ARBA00022603"/>
    </source>
</evidence>
<dbReference type="GO" id="GO:0008757">
    <property type="term" value="F:S-adenosylmethionine-dependent methyltransferase activity"/>
    <property type="evidence" value="ECO:0007669"/>
    <property type="project" value="TreeGrafter"/>
</dbReference>
<protein>
    <submittedName>
        <fullName evidence="4">O-methyltransferase</fullName>
        <ecNumber evidence="4">2.1.1.-</ecNumber>
    </submittedName>
</protein>
<sequence>MIVRPKVDAYAEAYSTGEPPWLTALAEETRKVCAVPQMMVGPMEGRFLAMLVYMLRPRRVLEIGTFTGYSALSMAAQLPPDAHLVTCEIDPVHAEIARRHIAASPWADRVEVREGPALSQLASIEGPLDFVFLDADKTGYSAYYDGVLPLLAERGVIAADNVLQFGGVANPLDQNEDTVALRAFNEKVRDDPRVEQVVLTVREGITLIRRV</sequence>
<dbReference type="OrthoDB" id="9799672at2"/>
<dbReference type="InterPro" id="IPR002935">
    <property type="entry name" value="SAM_O-MeTrfase"/>
</dbReference>
<dbReference type="EMBL" id="CP032698">
    <property type="protein sequence ID" value="AYG84606.1"/>
    <property type="molecule type" value="Genomic_DNA"/>
</dbReference>
<dbReference type="Proteomes" id="UP000271554">
    <property type="component" value="Chromosome"/>
</dbReference>
<dbReference type="KEGG" id="shun:DWB77_06820"/>
<dbReference type="GO" id="GO:0008171">
    <property type="term" value="F:O-methyltransferase activity"/>
    <property type="evidence" value="ECO:0007669"/>
    <property type="project" value="InterPro"/>
</dbReference>
<dbReference type="SUPFAM" id="SSF53335">
    <property type="entry name" value="S-adenosyl-L-methionine-dependent methyltransferases"/>
    <property type="match status" value="1"/>
</dbReference>
<dbReference type="PANTHER" id="PTHR10509">
    <property type="entry name" value="O-METHYLTRANSFERASE-RELATED"/>
    <property type="match status" value="1"/>
</dbReference>
<evidence type="ECO:0000256" key="2">
    <source>
        <dbReference type="ARBA" id="ARBA00022679"/>
    </source>
</evidence>
<dbReference type="EC" id="2.1.1.-" evidence="4"/>
<evidence type="ECO:0000256" key="3">
    <source>
        <dbReference type="ARBA" id="ARBA00022691"/>
    </source>
</evidence>
<evidence type="ECO:0000313" key="5">
    <source>
        <dbReference type="Proteomes" id="UP000271554"/>
    </source>
</evidence>
<dbReference type="PROSITE" id="PS51682">
    <property type="entry name" value="SAM_OMT_I"/>
    <property type="match status" value="1"/>
</dbReference>
<gene>
    <name evidence="4" type="ORF">DWB77_06820</name>
</gene>
<organism evidence="4 5">
    <name type="scientific">Streptomyces hundungensis</name>
    <dbReference type="NCBI Taxonomy" id="1077946"/>
    <lineage>
        <taxon>Bacteria</taxon>
        <taxon>Bacillati</taxon>
        <taxon>Actinomycetota</taxon>
        <taxon>Actinomycetes</taxon>
        <taxon>Kitasatosporales</taxon>
        <taxon>Streptomycetaceae</taxon>
        <taxon>Streptomyces</taxon>
    </lineage>
</organism>
<dbReference type="AlphaFoldDB" id="A0A387HL58"/>
<name>A0A387HL58_9ACTN</name>
<keyword evidence="2 4" id="KW-0808">Transferase</keyword>
<dbReference type="PANTHER" id="PTHR10509:SF14">
    <property type="entry name" value="CAFFEOYL-COA O-METHYLTRANSFERASE 3-RELATED"/>
    <property type="match status" value="1"/>
</dbReference>
<dbReference type="Gene3D" id="3.40.50.150">
    <property type="entry name" value="Vaccinia Virus protein VP39"/>
    <property type="match status" value="1"/>
</dbReference>
<dbReference type="Pfam" id="PF01596">
    <property type="entry name" value="Methyltransf_3"/>
    <property type="match status" value="1"/>
</dbReference>
<evidence type="ECO:0000313" key="4">
    <source>
        <dbReference type="EMBL" id="AYG84606.1"/>
    </source>
</evidence>
<dbReference type="InterPro" id="IPR050362">
    <property type="entry name" value="Cation-dep_OMT"/>
</dbReference>
<reference evidence="4 5" key="1">
    <citation type="submission" date="2018-10" db="EMBL/GenBank/DDBJ databases">
        <title>Relationship between Morphology and Antimicrobial Activity in Streptomyces.</title>
        <authorList>
            <person name="Kang H.J."/>
            <person name="Kim S.B."/>
        </authorList>
    </citation>
    <scope>NUCLEOTIDE SEQUENCE [LARGE SCALE GENOMIC DNA]</scope>
    <source>
        <strain evidence="4 5">BH38</strain>
    </source>
</reference>
<dbReference type="RefSeq" id="WP_120726106.1">
    <property type="nucleotide sequence ID" value="NZ_CP032698.1"/>
</dbReference>